<feature type="domain" description="O-methyltransferase C-terminal" evidence="4">
    <location>
        <begin position="152"/>
        <end position="321"/>
    </location>
</feature>
<evidence type="ECO:0000313" key="6">
    <source>
        <dbReference type="Proteomes" id="UP001574673"/>
    </source>
</evidence>
<reference evidence="6" key="1">
    <citation type="submission" date="2024-06" db="EMBL/GenBank/DDBJ databases">
        <title>Radixoralia hellwigii gen. nov., sp nov., isolated from a root canal in the human oral cavity.</title>
        <authorList>
            <person name="Bartsch S."/>
            <person name="Wittmer A."/>
            <person name="Schulz A.-K."/>
            <person name="Neumann-Schaal M."/>
            <person name="Wolf J."/>
            <person name="Gronow S."/>
            <person name="Tennert C."/>
            <person name="Haecker G."/>
            <person name="Cieplik F."/>
            <person name="Al-Ahmad A."/>
        </authorList>
    </citation>
    <scope>NUCLEOTIDE SEQUENCE [LARGE SCALE GENOMIC DNA]</scope>
    <source>
        <strain evidence="6">Wk13</strain>
    </source>
</reference>
<evidence type="ECO:0000256" key="2">
    <source>
        <dbReference type="ARBA" id="ARBA00022679"/>
    </source>
</evidence>
<accession>A0ABV4UGD8</accession>
<comment type="caution">
    <text evidence="5">The sequence shown here is derived from an EMBL/GenBank/DDBJ whole genome shotgun (WGS) entry which is preliminary data.</text>
</comment>
<dbReference type="Pfam" id="PF00891">
    <property type="entry name" value="Methyltransf_2"/>
    <property type="match status" value="1"/>
</dbReference>
<evidence type="ECO:0000259" key="4">
    <source>
        <dbReference type="Pfam" id="PF00891"/>
    </source>
</evidence>
<dbReference type="CDD" id="cd02440">
    <property type="entry name" value="AdoMet_MTases"/>
    <property type="match status" value="1"/>
</dbReference>
<protein>
    <submittedName>
        <fullName evidence="5">Methyltransferase</fullName>
    </submittedName>
</protein>
<sequence length="348" mass="38221">MSADTPHPLQIFWDQALASIHTGALLAAFEHGLFLELAENAPISAPILARRLGLNITRTEHWLELLWGMGILDRAEKTQENENSTWCYYVPPSLTNYLFNGTQCCHEALAFRLRAMHQFGKNLSGWLREDCNVLPKSANDAGWAAAAQKQIGQEQCAVTADTALTCVAYAEISKASCRFLDLGGGPGCVAIALAKQYADWNGVIFDLPETVHVARQNIALTGLQQRLETLGGDFTTADIGANYDLIWCSSLLYFTHDLEMSAHKLLAALAPGGTLVAVHAELPNTRSEAERILAYCLPLQLRGCQVWRQGEFARILCKSGFTILASFPCMRFPLAPMQVIIARKEEAG</sequence>
<name>A0ABV4UGD8_9RHOO</name>
<evidence type="ECO:0000256" key="1">
    <source>
        <dbReference type="ARBA" id="ARBA00022603"/>
    </source>
</evidence>
<dbReference type="GO" id="GO:0032259">
    <property type="term" value="P:methylation"/>
    <property type="evidence" value="ECO:0007669"/>
    <property type="project" value="UniProtKB-KW"/>
</dbReference>
<dbReference type="InterPro" id="IPR036390">
    <property type="entry name" value="WH_DNA-bd_sf"/>
</dbReference>
<evidence type="ECO:0000256" key="3">
    <source>
        <dbReference type="ARBA" id="ARBA00022691"/>
    </source>
</evidence>
<dbReference type="SUPFAM" id="SSF53335">
    <property type="entry name" value="S-adenosyl-L-methionine-dependent methyltransferases"/>
    <property type="match status" value="1"/>
</dbReference>
<dbReference type="SUPFAM" id="SSF46785">
    <property type="entry name" value="Winged helix' DNA-binding domain"/>
    <property type="match status" value="1"/>
</dbReference>
<evidence type="ECO:0000313" key="5">
    <source>
        <dbReference type="EMBL" id="MFA9950431.1"/>
    </source>
</evidence>
<dbReference type="PANTHER" id="PTHR43712:SF2">
    <property type="entry name" value="O-METHYLTRANSFERASE CICE"/>
    <property type="match status" value="1"/>
</dbReference>
<dbReference type="GO" id="GO:0008168">
    <property type="term" value="F:methyltransferase activity"/>
    <property type="evidence" value="ECO:0007669"/>
    <property type="project" value="UniProtKB-KW"/>
</dbReference>
<keyword evidence="2" id="KW-0808">Transferase</keyword>
<keyword evidence="6" id="KW-1185">Reference proteome</keyword>
<gene>
    <name evidence="5" type="ORF">ABCS64_08915</name>
</gene>
<dbReference type="Proteomes" id="UP001574673">
    <property type="component" value="Unassembled WGS sequence"/>
</dbReference>
<dbReference type="Gene3D" id="3.40.50.150">
    <property type="entry name" value="Vaccinia Virus protein VP39"/>
    <property type="match status" value="1"/>
</dbReference>
<dbReference type="InterPro" id="IPR036388">
    <property type="entry name" value="WH-like_DNA-bd_sf"/>
</dbReference>
<keyword evidence="1 5" id="KW-0489">Methyltransferase</keyword>
<dbReference type="PANTHER" id="PTHR43712">
    <property type="entry name" value="PUTATIVE (AFU_ORTHOLOGUE AFUA_4G14580)-RELATED"/>
    <property type="match status" value="1"/>
</dbReference>
<dbReference type="EMBL" id="JBEUWX010000002">
    <property type="protein sequence ID" value="MFA9950431.1"/>
    <property type="molecule type" value="Genomic_DNA"/>
</dbReference>
<proteinExistence type="predicted"/>
<dbReference type="Gene3D" id="1.10.10.10">
    <property type="entry name" value="Winged helix-like DNA-binding domain superfamily/Winged helix DNA-binding domain"/>
    <property type="match status" value="1"/>
</dbReference>
<organism evidence="5 6">
    <name type="scientific">Dentiradicibacter hellwigii</name>
    <dbReference type="NCBI Taxonomy" id="3149053"/>
    <lineage>
        <taxon>Bacteria</taxon>
        <taxon>Pseudomonadati</taxon>
        <taxon>Pseudomonadota</taxon>
        <taxon>Betaproteobacteria</taxon>
        <taxon>Rhodocyclales</taxon>
        <taxon>Rhodocyclaceae</taxon>
        <taxon>Dentiradicibacter</taxon>
    </lineage>
</organism>
<dbReference type="RefSeq" id="WP_418891489.1">
    <property type="nucleotide sequence ID" value="NZ_JBEUWX010000002.1"/>
</dbReference>
<dbReference type="InterPro" id="IPR029063">
    <property type="entry name" value="SAM-dependent_MTases_sf"/>
</dbReference>
<dbReference type="InterPro" id="IPR001077">
    <property type="entry name" value="COMT_C"/>
</dbReference>
<keyword evidence="3" id="KW-0949">S-adenosyl-L-methionine</keyword>